<feature type="domain" description="Tetracycline repressor TetR C-terminal" evidence="4">
    <location>
        <begin position="88"/>
        <end position="222"/>
    </location>
</feature>
<dbReference type="InterPro" id="IPR036271">
    <property type="entry name" value="Tet_transcr_reg_TetR-rel_C_sf"/>
</dbReference>
<dbReference type="SUPFAM" id="SSF46689">
    <property type="entry name" value="Homeodomain-like"/>
    <property type="match status" value="1"/>
</dbReference>
<evidence type="ECO:0000256" key="3">
    <source>
        <dbReference type="SAM" id="MobiDB-lite"/>
    </source>
</evidence>
<reference evidence="5" key="1">
    <citation type="submission" date="2020-11" db="EMBL/GenBank/DDBJ databases">
        <title>Nocardia NEAU-351.nov., a novel actinomycete isolated from the cow dung.</title>
        <authorList>
            <person name="Zhang X."/>
        </authorList>
    </citation>
    <scope>NUCLEOTIDE SEQUENCE</scope>
    <source>
        <strain evidence="5">NEAU-351</strain>
    </source>
</reference>
<dbReference type="RefSeq" id="WP_196151749.1">
    <property type="nucleotide sequence ID" value="NZ_JADMLG010000011.1"/>
</dbReference>
<dbReference type="AlphaFoldDB" id="A0A931IGN9"/>
<evidence type="ECO:0000256" key="1">
    <source>
        <dbReference type="ARBA" id="ARBA00023015"/>
    </source>
</evidence>
<feature type="region of interest" description="Disordered" evidence="3">
    <location>
        <begin position="1"/>
        <end position="20"/>
    </location>
</feature>
<dbReference type="Gene3D" id="1.10.357.10">
    <property type="entry name" value="Tetracycline Repressor, domain 2"/>
    <property type="match status" value="1"/>
</dbReference>
<comment type="caution">
    <text evidence="5">The sequence shown here is derived from an EMBL/GenBank/DDBJ whole genome shotgun (WGS) entry which is preliminary data.</text>
</comment>
<dbReference type="EMBL" id="JADMLG010000011">
    <property type="protein sequence ID" value="MBH0779425.1"/>
    <property type="molecule type" value="Genomic_DNA"/>
</dbReference>
<dbReference type="GO" id="GO:0045892">
    <property type="term" value="P:negative regulation of DNA-templated transcription"/>
    <property type="evidence" value="ECO:0007669"/>
    <property type="project" value="InterPro"/>
</dbReference>
<keyword evidence="1" id="KW-0805">Transcription regulation</keyword>
<gene>
    <name evidence="5" type="ORF">IT779_24465</name>
</gene>
<protein>
    <submittedName>
        <fullName evidence="5">TetR/AcrR family transcriptional regulator C-terminal domain-containing protein</fullName>
    </submittedName>
</protein>
<evidence type="ECO:0000256" key="2">
    <source>
        <dbReference type="ARBA" id="ARBA00023163"/>
    </source>
</evidence>
<dbReference type="Pfam" id="PF02909">
    <property type="entry name" value="TetR_C_1"/>
    <property type="match status" value="1"/>
</dbReference>
<dbReference type="SUPFAM" id="SSF48498">
    <property type="entry name" value="Tetracyclin repressor-like, C-terminal domain"/>
    <property type="match status" value="1"/>
</dbReference>
<sequence length="237" mass="25873">MNSDDFAPADPERRPRGRPRQLSLDRITAAARKFSPRTVTMQAVADELGVDPKALYYHVRDREGLRELVALDVFESAMAKVALPLDRSWQDVARSYARALRDAFAEVGWQAISVRRLMPAVQGPATLVAVERVLEALVGAGFDIPRAREALTLIADTGSAAGLAAVMLAEYETHPKVPSLIRALDAAPDRELPLLREVVAGRDDSDQLEFQLDVILAGLEQLLPSSGEESARNPPES</sequence>
<keyword evidence="2" id="KW-0804">Transcription</keyword>
<evidence type="ECO:0000313" key="6">
    <source>
        <dbReference type="Proteomes" id="UP000655751"/>
    </source>
</evidence>
<accession>A0A931IGN9</accession>
<proteinExistence type="predicted"/>
<name>A0A931IGN9_9NOCA</name>
<keyword evidence="6" id="KW-1185">Reference proteome</keyword>
<dbReference type="InterPro" id="IPR004111">
    <property type="entry name" value="Repressor_TetR_C"/>
</dbReference>
<dbReference type="InterPro" id="IPR009057">
    <property type="entry name" value="Homeodomain-like_sf"/>
</dbReference>
<evidence type="ECO:0000259" key="4">
    <source>
        <dbReference type="Pfam" id="PF02909"/>
    </source>
</evidence>
<organism evidence="5 6">
    <name type="scientific">Nocardia bovistercoris</name>
    <dbReference type="NCBI Taxonomy" id="2785916"/>
    <lineage>
        <taxon>Bacteria</taxon>
        <taxon>Bacillati</taxon>
        <taxon>Actinomycetota</taxon>
        <taxon>Actinomycetes</taxon>
        <taxon>Mycobacteriales</taxon>
        <taxon>Nocardiaceae</taxon>
        <taxon>Nocardia</taxon>
    </lineage>
</organism>
<dbReference type="Proteomes" id="UP000655751">
    <property type="component" value="Unassembled WGS sequence"/>
</dbReference>
<evidence type="ECO:0000313" key="5">
    <source>
        <dbReference type="EMBL" id="MBH0779425.1"/>
    </source>
</evidence>
<dbReference type="Gene3D" id="1.10.10.60">
    <property type="entry name" value="Homeodomain-like"/>
    <property type="match status" value="1"/>
</dbReference>